<keyword evidence="5" id="KW-1185">Reference proteome</keyword>
<evidence type="ECO:0000256" key="1">
    <source>
        <dbReference type="ARBA" id="ARBA00009861"/>
    </source>
</evidence>
<comment type="similarity">
    <text evidence="1">Belongs to the plant acyltransferase family.</text>
</comment>
<comment type="caution">
    <text evidence="4">The sequence shown here is derived from an EMBL/GenBank/DDBJ whole genome shotgun (WGS) entry which is preliminary data.</text>
</comment>
<keyword evidence="2" id="KW-0808">Transferase</keyword>
<dbReference type="InterPro" id="IPR023213">
    <property type="entry name" value="CAT-like_dom_sf"/>
</dbReference>
<gene>
    <name evidence="4" type="ORF">SSX86_000330</name>
</gene>
<keyword evidence="3" id="KW-0012">Acyltransferase</keyword>
<evidence type="ECO:0000256" key="3">
    <source>
        <dbReference type="ARBA" id="ARBA00023315"/>
    </source>
</evidence>
<name>A0AAP0DWV5_9ASTR</name>
<evidence type="ECO:0000256" key="2">
    <source>
        <dbReference type="ARBA" id="ARBA00022679"/>
    </source>
</evidence>
<dbReference type="PANTHER" id="PTHR31642:SF11">
    <property type="entry name" value="SHIKIMATE O-HYDROXYCINNAMOYLTRANSFERASE"/>
    <property type="match status" value="1"/>
</dbReference>
<dbReference type="GO" id="GO:0050266">
    <property type="term" value="F:rosmarinate synthase activity"/>
    <property type="evidence" value="ECO:0007669"/>
    <property type="project" value="UniProtKB-ARBA"/>
</dbReference>
<dbReference type="EMBL" id="JBCNJP010000002">
    <property type="protein sequence ID" value="KAK9080572.1"/>
    <property type="molecule type" value="Genomic_DNA"/>
</dbReference>
<protein>
    <submittedName>
        <fullName evidence="4">Uncharacterized protein</fullName>
    </submittedName>
</protein>
<dbReference type="FunFam" id="3.30.559.10:FF:000015">
    <property type="entry name" value="Spermidine hydroxycinnamoyl transferase"/>
    <property type="match status" value="1"/>
</dbReference>
<dbReference type="Gene3D" id="3.30.559.10">
    <property type="entry name" value="Chloramphenicol acetyltransferase-like domain"/>
    <property type="match status" value="2"/>
</dbReference>
<dbReference type="AlphaFoldDB" id="A0AAP0DWV5"/>
<evidence type="ECO:0000313" key="4">
    <source>
        <dbReference type="EMBL" id="KAK9080572.1"/>
    </source>
</evidence>
<sequence length="427" mass="47575">MKIVVHESAMVTPAEETPTINLWNSNLDLMVPNLHTQTVYIYRPNGASNFFDTKPMKEALSRALVAFYPVGGRLKEDHNGRIEIDCRGQGVLFVEAVSDGVIDDFGDFAPSSELLKLIPTVDYSQGIGSYPLLVLQVTVFKCGGVSLGVGMHHFLCDGTSALHFMNSWADMARGLDLVMPPFIDRTLLCARDPPLPVYEHIEYQVSPPMKMPAQPRESVVSIFKLRRDQLNMLKTKSMEDGSPINYSSFELFSGHVWKCICRARGLPDDQETRLHFAGDGRTHLKHALPTGYFGNVIFLNNATATVGELLSNPSWYGASKIREALLRRTNDYLKSAIDYLEIQPDLLSTLGAIVESYKSSNIAITTWAWLPIHDVDFGWGRPIFMGPGQVEGISTVLPSPINDGSLSIIISLQVEKVKLFKKFFYDI</sequence>
<dbReference type="PANTHER" id="PTHR31642">
    <property type="entry name" value="TRICHOTHECENE 3-O-ACETYLTRANSFERASE"/>
    <property type="match status" value="1"/>
</dbReference>
<reference evidence="4 5" key="1">
    <citation type="submission" date="2024-04" db="EMBL/GenBank/DDBJ databases">
        <title>The reference genome of an endangered Asteraceae, Deinandra increscens subsp. villosa, native to the Central Coast of California.</title>
        <authorList>
            <person name="Guilliams M."/>
            <person name="Hasenstab-Lehman K."/>
            <person name="Meyer R."/>
            <person name="Mcevoy S."/>
        </authorList>
    </citation>
    <scope>NUCLEOTIDE SEQUENCE [LARGE SCALE GENOMIC DNA]</scope>
    <source>
        <tissue evidence="4">Leaf</tissue>
    </source>
</reference>
<evidence type="ECO:0000313" key="5">
    <source>
        <dbReference type="Proteomes" id="UP001408789"/>
    </source>
</evidence>
<organism evidence="4 5">
    <name type="scientific">Deinandra increscens subsp. villosa</name>
    <dbReference type="NCBI Taxonomy" id="3103831"/>
    <lineage>
        <taxon>Eukaryota</taxon>
        <taxon>Viridiplantae</taxon>
        <taxon>Streptophyta</taxon>
        <taxon>Embryophyta</taxon>
        <taxon>Tracheophyta</taxon>
        <taxon>Spermatophyta</taxon>
        <taxon>Magnoliopsida</taxon>
        <taxon>eudicotyledons</taxon>
        <taxon>Gunneridae</taxon>
        <taxon>Pentapetalae</taxon>
        <taxon>asterids</taxon>
        <taxon>campanulids</taxon>
        <taxon>Asterales</taxon>
        <taxon>Asteraceae</taxon>
        <taxon>Asteroideae</taxon>
        <taxon>Heliantheae alliance</taxon>
        <taxon>Madieae</taxon>
        <taxon>Madiinae</taxon>
        <taxon>Deinandra</taxon>
    </lineage>
</organism>
<proteinExistence type="inferred from homology"/>
<dbReference type="FunFam" id="3.30.559.10:FF:000008">
    <property type="entry name" value="Tryptamine hydroxycinnamoyl transferase"/>
    <property type="match status" value="1"/>
</dbReference>
<accession>A0AAP0DWV5</accession>
<dbReference type="InterPro" id="IPR050317">
    <property type="entry name" value="Plant_Fungal_Acyltransferase"/>
</dbReference>
<dbReference type="Proteomes" id="UP001408789">
    <property type="component" value="Unassembled WGS sequence"/>
</dbReference>
<dbReference type="Pfam" id="PF02458">
    <property type="entry name" value="Transferase"/>
    <property type="match status" value="1"/>
</dbReference>